<keyword evidence="8" id="KW-0479">Metal-binding</keyword>
<dbReference type="EMBL" id="BART01000932">
    <property type="protein sequence ID" value="GAG59025.1"/>
    <property type="molecule type" value="Genomic_DNA"/>
</dbReference>
<reference evidence="10" key="1">
    <citation type="journal article" date="2014" name="Front. Microbiol.">
        <title>High frequency of phylogenetically diverse reductive dehalogenase-homologous genes in deep subseafloor sedimentary metagenomes.</title>
        <authorList>
            <person name="Kawai M."/>
            <person name="Futagami T."/>
            <person name="Toyoda A."/>
            <person name="Takaki Y."/>
            <person name="Nishi S."/>
            <person name="Hori S."/>
            <person name="Arai W."/>
            <person name="Tsubouchi T."/>
            <person name="Morono Y."/>
            <person name="Uchiyama I."/>
            <person name="Ito T."/>
            <person name="Fujiyama A."/>
            <person name="Inagaki F."/>
            <person name="Takami H."/>
        </authorList>
    </citation>
    <scope>NUCLEOTIDE SEQUENCE</scope>
    <source>
        <strain evidence="10">Expedition CK06-06</strain>
    </source>
</reference>
<dbReference type="InterPro" id="IPR013785">
    <property type="entry name" value="Aldolase_TIM"/>
</dbReference>
<comment type="caution">
    <text evidence="10">The sequence shown here is derived from an EMBL/GenBank/DDBJ whole genome shotgun (WGS) entry which is preliminary data.</text>
</comment>
<dbReference type="InterPro" id="IPR026019">
    <property type="entry name" value="Ribul_P_3_epim"/>
</dbReference>
<dbReference type="NCBIfam" id="NF004076">
    <property type="entry name" value="PRK05581.1-4"/>
    <property type="match status" value="1"/>
</dbReference>
<name>X0YS46_9ZZZZ</name>
<comment type="catalytic activity">
    <reaction evidence="1">
        <text>D-ribulose 5-phosphate = D-xylulose 5-phosphate</text>
        <dbReference type="Rhea" id="RHEA:13677"/>
        <dbReference type="ChEBI" id="CHEBI:57737"/>
        <dbReference type="ChEBI" id="CHEBI:58121"/>
        <dbReference type="EC" id="5.1.3.1"/>
    </reaction>
</comment>
<dbReference type="GO" id="GO:0006098">
    <property type="term" value="P:pentose-phosphate shunt"/>
    <property type="evidence" value="ECO:0007669"/>
    <property type="project" value="InterPro"/>
</dbReference>
<comment type="cofactor">
    <cofactor evidence="2">
        <name>Mn(2+)</name>
        <dbReference type="ChEBI" id="CHEBI:29035"/>
    </cofactor>
</comment>
<dbReference type="AlphaFoldDB" id="X0YS46"/>
<comment type="cofactor">
    <cofactor evidence="5">
        <name>Fe(2+)</name>
        <dbReference type="ChEBI" id="CHEBI:29033"/>
    </cofactor>
</comment>
<dbReference type="SUPFAM" id="SSF51366">
    <property type="entry name" value="Ribulose-phoshate binding barrel"/>
    <property type="match status" value="1"/>
</dbReference>
<comment type="cofactor">
    <cofactor evidence="3">
        <name>Co(2+)</name>
        <dbReference type="ChEBI" id="CHEBI:48828"/>
    </cofactor>
</comment>
<dbReference type="GO" id="GO:0046872">
    <property type="term" value="F:metal ion binding"/>
    <property type="evidence" value="ECO:0007669"/>
    <property type="project" value="UniProtKB-KW"/>
</dbReference>
<evidence type="ECO:0000256" key="8">
    <source>
        <dbReference type="ARBA" id="ARBA00022723"/>
    </source>
</evidence>
<evidence type="ECO:0000256" key="2">
    <source>
        <dbReference type="ARBA" id="ARBA00001936"/>
    </source>
</evidence>
<dbReference type="InterPro" id="IPR011060">
    <property type="entry name" value="RibuloseP-bd_barrel"/>
</dbReference>
<proteinExistence type="inferred from homology"/>
<evidence type="ECO:0000313" key="10">
    <source>
        <dbReference type="EMBL" id="GAG59025.1"/>
    </source>
</evidence>
<evidence type="ECO:0000256" key="6">
    <source>
        <dbReference type="ARBA" id="ARBA00009541"/>
    </source>
</evidence>
<dbReference type="InterPro" id="IPR000056">
    <property type="entry name" value="Ribul_P_3_epim-like"/>
</dbReference>
<protein>
    <recommendedName>
        <fullName evidence="7">ribulose-phosphate 3-epimerase</fullName>
        <ecNumber evidence="7">5.1.3.1</ecNumber>
    </recommendedName>
</protein>
<keyword evidence="9" id="KW-0413">Isomerase</keyword>
<evidence type="ECO:0000256" key="7">
    <source>
        <dbReference type="ARBA" id="ARBA00013188"/>
    </source>
</evidence>
<evidence type="ECO:0000256" key="3">
    <source>
        <dbReference type="ARBA" id="ARBA00001941"/>
    </source>
</evidence>
<evidence type="ECO:0000256" key="1">
    <source>
        <dbReference type="ARBA" id="ARBA00001782"/>
    </source>
</evidence>
<accession>X0YS46</accession>
<dbReference type="FunFam" id="3.20.20.70:FF:000004">
    <property type="entry name" value="Ribulose-phosphate 3-epimerase"/>
    <property type="match status" value="1"/>
</dbReference>
<dbReference type="GO" id="GO:0005975">
    <property type="term" value="P:carbohydrate metabolic process"/>
    <property type="evidence" value="ECO:0007669"/>
    <property type="project" value="InterPro"/>
</dbReference>
<feature type="non-terminal residue" evidence="10">
    <location>
        <position position="209"/>
    </location>
</feature>
<dbReference type="PROSITE" id="PS01086">
    <property type="entry name" value="RIBUL_P_3_EPIMER_2"/>
    <property type="match status" value="1"/>
</dbReference>
<dbReference type="EC" id="5.1.3.1" evidence="7"/>
<evidence type="ECO:0000256" key="9">
    <source>
        <dbReference type="ARBA" id="ARBA00023235"/>
    </source>
</evidence>
<gene>
    <name evidence="10" type="ORF">S01H4_03704</name>
</gene>
<dbReference type="Gene3D" id="3.20.20.70">
    <property type="entry name" value="Aldolase class I"/>
    <property type="match status" value="1"/>
</dbReference>
<dbReference type="PIRSF" id="PIRSF001461">
    <property type="entry name" value="RPE"/>
    <property type="match status" value="1"/>
</dbReference>
<dbReference type="PANTHER" id="PTHR11749">
    <property type="entry name" value="RIBULOSE-5-PHOSPHATE-3-EPIMERASE"/>
    <property type="match status" value="1"/>
</dbReference>
<organism evidence="10">
    <name type="scientific">marine sediment metagenome</name>
    <dbReference type="NCBI Taxonomy" id="412755"/>
    <lineage>
        <taxon>unclassified sequences</taxon>
        <taxon>metagenomes</taxon>
        <taxon>ecological metagenomes</taxon>
    </lineage>
</organism>
<evidence type="ECO:0000256" key="5">
    <source>
        <dbReference type="ARBA" id="ARBA00001954"/>
    </source>
</evidence>
<sequence length="209" mass="23685">MVNKKDKTYELSVSILDADFTHLEDEIRKIEPYADFIQIDVMDGHFVPNISFGIPIVRAIKTITDIPLEAHLMIQEPQRYIKDFIDAGSNCIIIHYESESSIEILNIIKEIKKYGVEVGLAVNPDTPIKNITNFLKNIDLLLVMSVFPGFGGQKFIKKTYERIRKIRRIIDSEDIKVKVEVDGGINLNNAHKLLKAGTDILVVGSAIYK</sequence>
<dbReference type="NCBIfam" id="TIGR01163">
    <property type="entry name" value="rpe"/>
    <property type="match status" value="1"/>
</dbReference>
<dbReference type="GO" id="GO:0005737">
    <property type="term" value="C:cytoplasm"/>
    <property type="evidence" value="ECO:0007669"/>
    <property type="project" value="UniProtKB-ARBA"/>
</dbReference>
<dbReference type="Pfam" id="PF00834">
    <property type="entry name" value="Ribul_P_3_epim"/>
    <property type="match status" value="1"/>
</dbReference>
<dbReference type="GO" id="GO:0004750">
    <property type="term" value="F:D-ribulose-phosphate 3-epimerase activity"/>
    <property type="evidence" value="ECO:0007669"/>
    <property type="project" value="UniProtKB-EC"/>
</dbReference>
<evidence type="ECO:0000256" key="4">
    <source>
        <dbReference type="ARBA" id="ARBA00001947"/>
    </source>
</evidence>
<dbReference type="CDD" id="cd00429">
    <property type="entry name" value="RPE"/>
    <property type="match status" value="1"/>
</dbReference>
<comment type="similarity">
    <text evidence="6">Belongs to the ribulose-phosphate 3-epimerase family.</text>
</comment>
<comment type="cofactor">
    <cofactor evidence="4">
        <name>Zn(2+)</name>
        <dbReference type="ChEBI" id="CHEBI:29105"/>
    </cofactor>
</comment>